<dbReference type="PRINTS" id="PR01607">
    <property type="entry name" value="APYRASEFAMLY"/>
</dbReference>
<comment type="caution">
    <text evidence="2">The sequence shown here is derived from an EMBL/GenBank/DDBJ whole genome shotgun (WGS) entry which is preliminary data.</text>
</comment>
<evidence type="ECO:0000259" key="1">
    <source>
        <dbReference type="Pfam" id="PF00149"/>
    </source>
</evidence>
<proteinExistence type="predicted"/>
<name>A0A0F9F830_9ZZZZ</name>
<reference evidence="2" key="1">
    <citation type="journal article" date="2015" name="Nature">
        <title>Complex archaea that bridge the gap between prokaryotes and eukaryotes.</title>
        <authorList>
            <person name="Spang A."/>
            <person name="Saw J.H."/>
            <person name="Jorgensen S.L."/>
            <person name="Zaremba-Niedzwiedzka K."/>
            <person name="Martijn J."/>
            <person name="Lind A.E."/>
            <person name="van Eijk R."/>
            <person name="Schleper C."/>
            <person name="Guy L."/>
            <person name="Ettema T.J."/>
        </authorList>
    </citation>
    <scope>NUCLEOTIDE SEQUENCE</scope>
</reference>
<dbReference type="CDD" id="cd00845">
    <property type="entry name" value="MPP_UshA_N_like"/>
    <property type="match status" value="1"/>
</dbReference>
<dbReference type="PROSITE" id="PS51257">
    <property type="entry name" value="PROKAR_LIPOPROTEIN"/>
    <property type="match status" value="1"/>
</dbReference>
<organism evidence="2">
    <name type="scientific">marine sediment metagenome</name>
    <dbReference type="NCBI Taxonomy" id="412755"/>
    <lineage>
        <taxon>unclassified sequences</taxon>
        <taxon>metagenomes</taxon>
        <taxon>ecological metagenomes</taxon>
    </lineage>
</organism>
<dbReference type="AlphaFoldDB" id="A0A0F9F830"/>
<sequence>MKNKKWLWSLLTMALGVSLTVLLSSACQKKPAQASTETTIAIMTTADLQSSITPYTIDHNGKQLTVGGLERIASAAKKIRSQVDGALLLSSGDDLIPPLLSIFHGEPEMRGMSLAGYDIVAPGNHEFDLGAATYKDALNFATFPLVSANLIVDDQELRDRILPYITKNIGDIKIGVFGMMTPDFLRVCSPGDGTTVNQDIISVAQKAVDSLLKEKCDLIIALTHIGIELDRQLAREVAGIDIIIGGHDHQYFYETHGNTIIVQDGARGKYLGVLRFTFTEGEIVNPTWEKILLDSTVGYDPEIRHLIAPYMAKYKDRLGEV</sequence>
<dbReference type="Gene3D" id="3.60.21.10">
    <property type="match status" value="1"/>
</dbReference>
<accession>A0A0F9F830</accession>
<dbReference type="PANTHER" id="PTHR11575">
    <property type="entry name" value="5'-NUCLEOTIDASE-RELATED"/>
    <property type="match status" value="1"/>
</dbReference>
<dbReference type="GO" id="GO:0009166">
    <property type="term" value="P:nucleotide catabolic process"/>
    <property type="evidence" value="ECO:0007669"/>
    <property type="project" value="InterPro"/>
</dbReference>
<dbReference type="GO" id="GO:0030288">
    <property type="term" value="C:outer membrane-bounded periplasmic space"/>
    <property type="evidence" value="ECO:0007669"/>
    <property type="project" value="TreeGrafter"/>
</dbReference>
<dbReference type="InterPro" id="IPR004843">
    <property type="entry name" value="Calcineurin-like_PHP"/>
</dbReference>
<protein>
    <recommendedName>
        <fullName evidence="1">Calcineurin-like phosphoesterase domain-containing protein</fullName>
    </recommendedName>
</protein>
<feature type="non-terminal residue" evidence="2">
    <location>
        <position position="321"/>
    </location>
</feature>
<dbReference type="SUPFAM" id="SSF56300">
    <property type="entry name" value="Metallo-dependent phosphatases"/>
    <property type="match status" value="1"/>
</dbReference>
<dbReference type="Pfam" id="PF00149">
    <property type="entry name" value="Metallophos"/>
    <property type="match status" value="1"/>
</dbReference>
<dbReference type="EMBL" id="LAZR01022247">
    <property type="protein sequence ID" value="KKL82549.1"/>
    <property type="molecule type" value="Genomic_DNA"/>
</dbReference>
<evidence type="ECO:0000313" key="2">
    <source>
        <dbReference type="EMBL" id="KKL82549.1"/>
    </source>
</evidence>
<dbReference type="InterPro" id="IPR006179">
    <property type="entry name" value="5_nucleotidase/apyrase"/>
</dbReference>
<dbReference type="PANTHER" id="PTHR11575:SF24">
    <property type="entry name" value="5'-NUCLEOTIDASE"/>
    <property type="match status" value="1"/>
</dbReference>
<feature type="domain" description="Calcineurin-like phosphoesterase" evidence="1">
    <location>
        <begin position="42"/>
        <end position="251"/>
    </location>
</feature>
<dbReference type="GO" id="GO:0016787">
    <property type="term" value="F:hydrolase activity"/>
    <property type="evidence" value="ECO:0007669"/>
    <property type="project" value="InterPro"/>
</dbReference>
<gene>
    <name evidence="2" type="ORF">LCGC14_1983640</name>
</gene>
<dbReference type="InterPro" id="IPR029052">
    <property type="entry name" value="Metallo-depent_PP-like"/>
</dbReference>